<gene>
    <name evidence="2" type="ORF">F4X14_13340</name>
</gene>
<reference evidence="2" key="1">
    <citation type="submission" date="2019-09" db="EMBL/GenBank/DDBJ databases">
        <title>Characterisation of the sponge microbiome using genome-centric metagenomics.</title>
        <authorList>
            <person name="Engelberts J.P."/>
            <person name="Robbins S.J."/>
            <person name="De Goeij J.M."/>
            <person name="Aranda M."/>
            <person name="Bell S.C."/>
            <person name="Webster N.S."/>
        </authorList>
    </citation>
    <scope>NUCLEOTIDE SEQUENCE</scope>
    <source>
        <strain evidence="2">SB0661_bin_32</strain>
    </source>
</reference>
<comment type="caution">
    <text evidence="2">The sequence shown here is derived from an EMBL/GenBank/DDBJ whole genome shotgun (WGS) entry which is preliminary data.</text>
</comment>
<feature type="compositionally biased region" description="Basic and acidic residues" evidence="1">
    <location>
        <begin position="78"/>
        <end position="91"/>
    </location>
</feature>
<sequence length="99" mass="11213">MMTQLLQQAYERAAALPQEDQDRLGRLLLAELESYKRRSNPSGQSESEGRRKLLDDELSTPAPSKTLEDLFGVFADGKPARSKSEEREISRGARSARYR</sequence>
<evidence type="ECO:0000256" key="1">
    <source>
        <dbReference type="SAM" id="MobiDB-lite"/>
    </source>
</evidence>
<proteinExistence type="predicted"/>
<accession>A0A6B1D8E1</accession>
<feature type="region of interest" description="Disordered" evidence="1">
    <location>
        <begin position="35"/>
        <end position="99"/>
    </location>
</feature>
<dbReference type="AlphaFoldDB" id="A0A6B1D8E1"/>
<name>A0A6B1D8E1_9CHLR</name>
<protein>
    <submittedName>
        <fullName evidence="2">Uncharacterized protein</fullName>
    </submittedName>
</protein>
<dbReference type="EMBL" id="VXMH01000071">
    <property type="protein sequence ID" value="MYC95938.1"/>
    <property type="molecule type" value="Genomic_DNA"/>
</dbReference>
<organism evidence="2">
    <name type="scientific">Caldilineaceae bacterium SB0661_bin_32</name>
    <dbReference type="NCBI Taxonomy" id="2605255"/>
    <lineage>
        <taxon>Bacteria</taxon>
        <taxon>Bacillati</taxon>
        <taxon>Chloroflexota</taxon>
        <taxon>Caldilineae</taxon>
        <taxon>Caldilineales</taxon>
        <taxon>Caldilineaceae</taxon>
    </lineage>
</organism>
<evidence type="ECO:0000313" key="2">
    <source>
        <dbReference type="EMBL" id="MYC95938.1"/>
    </source>
</evidence>